<accession>A0A8H4ATL7</accession>
<dbReference type="OrthoDB" id="10439228at2759"/>
<keyword evidence="2" id="KW-1185">Reference proteome</keyword>
<protein>
    <submittedName>
        <fullName evidence="1">Uncharacterized protein</fullName>
    </submittedName>
</protein>
<sequence length="119" mass="13994">MTWADEISTKLENVKEIEFDQTEWEIKNQINTKARQKIVIQWLTSKKIRKNPKEIARDINYCMGFMKIEEGIKGEEVWKIVNEVIEDTLVPIPETPEEVPQEIKSILPFELPVKNRGNL</sequence>
<evidence type="ECO:0000313" key="1">
    <source>
        <dbReference type="EMBL" id="KAF0531201.1"/>
    </source>
</evidence>
<dbReference type="EMBL" id="WTPW01000243">
    <property type="protein sequence ID" value="KAF0531201.1"/>
    <property type="molecule type" value="Genomic_DNA"/>
</dbReference>
<comment type="caution">
    <text evidence="1">The sequence shown here is derived from an EMBL/GenBank/DDBJ whole genome shotgun (WGS) entry which is preliminary data.</text>
</comment>
<proteinExistence type="predicted"/>
<name>A0A8H4ATL7_GIGMA</name>
<reference evidence="1 2" key="1">
    <citation type="journal article" date="2019" name="Environ. Microbiol.">
        <title>At the nexus of three kingdoms: the genome of the mycorrhizal fungus Gigaspora margarita provides insights into plant, endobacterial and fungal interactions.</title>
        <authorList>
            <person name="Venice F."/>
            <person name="Ghignone S."/>
            <person name="Salvioli di Fossalunga A."/>
            <person name="Amselem J."/>
            <person name="Novero M."/>
            <person name="Xianan X."/>
            <person name="Sedzielewska Toro K."/>
            <person name="Morin E."/>
            <person name="Lipzen A."/>
            <person name="Grigoriev I.V."/>
            <person name="Henrissat B."/>
            <person name="Martin F.M."/>
            <person name="Bonfante P."/>
        </authorList>
    </citation>
    <scope>NUCLEOTIDE SEQUENCE [LARGE SCALE GENOMIC DNA]</scope>
    <source>
        <strain evidence="1 2">BEG34</strain>
    </source>
</reference>
<dbReference type="Proteomes" id="UP000439903">
    <property type="component" value="Unassembled WGS sequence"/>
</dbReference>
<gene>
    <name evidence="1" type="ORF">F8M41_011901</name>
</gene>
<organism evidence="1 2">
    <name type="scientific">Gigaspora margarita</name>
    <dbReference type="NCBI Taxonomy" id="4874"/>
    <lineage>
        <taxon>Eukaryota</taxon>
        <taxon>Fungi</taxon>
        <taxon>Fungi incertae sedis</taxon>
        <taxon>Mucoromycota</taxon>
        <taxon>Glomeromycotina</taxon>
        <taxon>Glomeromycetes</taxon>
        <taxon>Diversisporales</taxon>
        <taxon>Gigasporaceae</taxon>
        <taxon>Gigaspora</taxon>
    </lineage>
</organism>
<evidence type="ECO:0000313" key="2">
    <source>
        <dbReference type="Proteomes" id="UP000439903"/>
    </source>
</evidence>
<dbReference type="AlphaFoldDB" id="A0A8H4ATL7"/>